<dbReference type="InterPro" id="IPR015879">
    <property type="entry name" value="Ring_hydroxy_dOase_asu_C_dom"/>
</dbReference>
<sequence>MTQEIFDWPNRELEAAQTLPSRYFFDPAIFDAEKRAIFYKAWHFACHPNEIEEPGQFVVVDIFDQSVIIVRGRDGEIRAFHNVCQHRGNRLVTERRGHVRTFVCAYHAWTYGLGGELRGAPRTERLEGFDKSKFGLKAVRVEYFAGFVYFNLYEDAAPMTNLFPGAEAYFLDLCPDIKDMRLDSEEDMVVPVNWKVIVDNAIESYHVMLSGPCHKELADFLDFEKDLPICRGNWWTLGGPVKPGLDKMFGVPIGDEPYQTETYMNWWLFPATCLYFVPYTDLVSTFLIIPTGPEETFVRFGYYTPNRPETKITSACKDWMNGGLGPEDIELNLTVQKGLKSFGFDQGRYMIDAERSAESEHAVHHFHNLVHGALTSHQ</sequence>
<dbReference type="GO" id="GO:0051213">
    <property type="term" value="F:dioxygenase activity"/>
    <property type="evidence" value="ECO:0007669"/>
    <property type="project" value="UniProtKB-KW"/>
</dbReference>
<evidence type="ECO:0000256" key="3">
    <source>
        <dbReference type="ARBA" id="ARBA00022723"/>
    </source>
</evidence>
<evidence type="ECO:0000313" key="8">
    <source>
        <dbReference type="EMBL" id="WYK18952.1"/>
    </source>
</evidence>
<evidence type="ECO:0000313" key="9">
    <source>
        <dbReference type="Proteomes" id="UP001281305"/>
    </source>
</evidence>
<organism evidence="8 9">
    <name type="scientific">Roseovarius rhodophyticola</name>
    <dbReference type="NCBI Taxonomy" id="3080827"/>
    <lineage>
        <taxon>Bacteria</taxon>
        <taxon>Pseudomonadati</taxon>
        <taxon>Pseudomonadota</taxon>
        <taxon>Alphaproteobacteria</taxon>
        <taxon>Rhodobacterales</taxon>
        <taxon>Roseobacteraceae</taxon>
        <taxon>Roseovarius</taxon>
    </lineage>
</organism>
<dbReference type="Gene3D" id="3.90.380.10">
    <property type="entry name" value="Naphthalene 1,2-dioxygenase Alpha Subunit, Chain A, domain 1"/>
    <property type="match status" value="2"/>
</dbReference>
<dbReference type="PROSITE" id="PS51296">
    <property type="entry name" value="RIESKE"/>
    <property type="match status" value="1"/>
</dbReference>
<evidence type="ECO:0000259" key="7">
    <source>
        <dbReference type="PROSITE" id="PS51296"/>
    </source>
</evidence>
<gene>
    <name evidence="8" type="ORF">RZS32_003445</name>
</gene>
<keyword evidence="4" id="KW-0560">Oxidoreductase</keyword>
<evidence type="ECO:0000256" key="4">
    <source>
        <dbReference type="ARBA" id="ARBA00023002"/>
    </source>
</evidence>
<dbReference type="Proteomes" id="UP001281305">
    <property type="component" value="Chromosome"/>
</dbReference>
<reference evidence="8 9" key="1">
    <citation type="submission" date="2024-02" db="EMBL/GenBank/DDBJ databases">
        <title>Roseovarius strain W115 nov., isolated from a marine algae.</title>
        <authorList>
            <person name="Lee M.W."/>
            <person name="Lee J.K."/>
            <person name="Kim J.M."/>
            <person name="Choi D.G."/>
            <person name="Baek J.H."/>
            <person name="Bayburt H."/>
            <person name="Jung J.J."/>
            <person name="Han D.M."/>
            <person name="Jeon C.O."/>
        </authorList>
    </citation>
    <scope>NUCLEOTIDE SEQUENCE [LARGE SCALE GENOMIC DNA]</scope>
    <source>
        <strain evidence="8 9">W115</strain>
    </source>
</reference>
<evidence type="ECO:0000256" key="6">
    <source>
        <dbReference type="ARBA" id="ARBA00023014"/>
    </source>
</evidence>
<keyword evidence="3" id="KW-0479">Metal-binding</keyword>
<dbReference type="InterPro" id="IPR036922">
    <property type="entry name" value="Rieske_2Fe-2S_sf"/>
</dbReference>
<proteinExistence type="predicted"/>
<accession>A0ABZ2TH37</accession>
<dbReference type="Pfam" id="PF00848">
    <property type="entry name" value="Ring_hydroxyl_A"/>
    <property type="match status" value="1"/>
</dbReference>
<dbReference type="Gene3D" id="2.102.10.10">
    <property type="entry name" value="Rieske [2Fe-2S] iron-sulphur domain"/>
    <property type="match status" value="1"/>
</dbReference>
<dbReference type="InterPro" id="IPR001663">
    <property type="entry name" value="Rng_hydr_dOase-A"/>
</dbReference>
<evidence type="ECO:0000256" key="5">
    <source>
        <dbReference type="ARBA" id="ARBA00023004"/>
    </source>
</evidence>
<evidence type="ECO:0000256" key="2">
    <source>
        <dbReference type="ARBA" id="ARBA00022714"/>
    </source>
</evidence>
<comment type="cofactor">
    <cofactor evidence="1">
        <name>Fe cation</name>
        <dbReference type="ChEBI" id="CHEBI:24875"/>
    </cofactor>
</comment>
<dbReference type="SUPFAM" id="SSF50022">
    <property type="entry name" value="ISP domain"/>
    <property type="match status" value="1"/>
</dbReference>
<keyword evidence="6" id="KW-0411">Iron-sulfur</keyword>
<dbReference type="CDD" id="cd03469">
    <property type="entry name" value="Rieske_RO_Alpha_N"/>
    <property type="match status" value="1"/>
</dbReference>
<name>A0ABZ2TH37_9RHOB</name>
<protein>
    <submittedName>
        <fullName evidence="8">Aromatic ring-hydroxylating dioxygenase subunit alpha</fullName>
    </submittedName>
</protein>
<feature type="domain" description="Rieske" evidence="7">
    <location>
        <begin position="42"/>
        <end position="150"/>
    </location>
</feature>
<dbReference type="EMBL" id="CP146606">
    <property type="protein sequence ID" value="WYK18952.1"/>
    <property type="molecule type" value="Genomic_DNA"/>
</dbReference>
<dbReference type="PANTHER" id="PTHR43756">
    <property type="entry name" value="CHOLINE MONOOXYGENASE, CHLOROPLASTIC"/>
    <property type="match status" value="1"/>
</dbReference>
<dbReference type="RefSeq" id="WP_317055635.1">
    <property type="nucleotide sequence ID" value="NZ_CP146606.1"/>
</dbReference>
<dbReference type="InterPro" id="IPR017941">
    <property type="entry name" value="Rieske_2Fe-2S"/>
</dbReference>
<dbReference type="Pfam" id="PF00355">
    <property type="entry name" value="Rieske"/>
    <property type="match status" value="1"/>
</dbReference>
<keyword evidence="5" id="KW-0408">Iron</keyword>
<dbReference type="PRINTS" id="PR00090">
    <property type="entry name" value="RNGDIOXGNASE"/>
</dbReference>
<keyword evidence="8" id="KW-0223">Dioxygenase</keyword>
<keyword evidence="2" id="KW-0001">2Fe-2S</keyword>
<dbReference type="SUPFAM" id="SSF55961">
    <property type="entry name" value="Bet v1-like"/>
    <property type="match status" value="1"/>
</dbReference>
<keyword evidence="9" id="KW-1185">Reference proteome</keyword>
<dbReference type="PANTHER" id="PTHR43756:SF5">
    <property type="entry name" value="CHOLINE MONOOXYGENASE, CHLOROPLASTIC"/>
    <property type="match status" value="1"/>
</dbReference>
<evidence type="ECO:0000256" key="1">
    <source>
        <dbReference type="ARBA" id="ARBA00001962"/>
    </source>
</evidence>